<evidence type="ECO:0000313" key="1">
    <source>
        <dbReference type="EMBL" id="KAJ3536108.1"/>
    </source>
</evidence>
<evidence type="ECO:0000313" key="2">
    <source>
        <dbReference type="Proteomes" id="UP001148662"/>
    </source>
</evidence>
<proteinExistence type="predicted"/>
<dbReference type="Proteomes" id="UP001148662">
    <property type="component" value="Unassembled WGS sequence"/>
</dbReference>
<gene>
    <name evidence="1" type="ORF">NM688_g6880</name>
</gene>
<dbReference type="EMBL" id="JANHOG010001497">
    <property type="protein sequence ID" value="KAJ3536108.1"/>
    <property type="molecule type" value="Genomic_DNA"/>
</dbReference>
<name>A0ACC1SBT9_9APHY</name>
<sequence>MFKPKQACNLRAIWNFSDDRVLVDTLLKAKAQGLQIDSGFKQPAYKLCDEALKNSISGSPKKTAFVCKTRYGKFKADYSIIKKLHASQWKTYLQTNFKAKPFQNKFNLLSVTHSTSQQQSDTSSADNGNINSAELNPPIDPQLLAMGDVEGFEGAQMQDGLEHSDEESQVEEPETPVKTGCKRSAIEDLSPSPQPQRKRSCTFGADAIFGVASTIRAFSSTLNANGSTSSQGESSLQRRAHVIHLVEDDADISDNEAVAIAKMFHRDMDIIDTYLGISSETCHIKYLRSELDNFTNNKL</sequence>
<keyword evidence="2" id="KW-1185">Reference proteome</keyword>
<accession>A0ACC1SBT9</accession>
<organism evidence="1 2">
    <name type="scientific">Phlebia brevispora</name>
    <dbReference type="NCBI Taxonomy" id="194682"/>
    <lineage>
        <taxon>Eukaryota</taxon>
        <taxon>Fungi</taxon>
        <taxon>Dikarya</taxon>
        <taxon>Basidiomycota</taxon>
        <taxon>Agaricomycotina</taxon>
        <taxon>Agaricomycetes</taxon>
        <taxon>Polyporales</taxon>
        <taxon>Meruliaceae</taxon>
        <taxon>Phlebia</taxon>
    </lineage>
</organism>
<comment type="caution">
    <text evidence="1">The sequence shown here is derived from an EMBL/GenBank/DDBJ whole genome shotgun (WGS) entry which is preliminary data.</text>
</comment>
<protein>
    <submittedName>
        <fullName evidence="1">Uncharacterized protein</fullName>
    </submittedName>
</protein>
<reference evidence="1" key="1">
    <citation type="submission" date="2022-07" db="EMBL/GenBank/DDBJ databases">
        <title>Genome Sequence of Phlebia brevispora.</title>
        <authorList>
            <person name="Buettner E."/>
        </authorList>
    </citation>
    <scope>NUCLEOTIDE SEQUENCE</scope>
    <source>
        <strain evidence="1">MPL23</strain>
    </source>
</reference>